<sequence length="97" mass="10407">MRIILKIIAAPAVLALTLIVAVLNFSVSLASWVLGILSFILAVCGLFELFIQSNPQWGITGLVLAFLLSPFGLPAAAEWLVCKLDDLTYSLKTFIAG</sequence>
<proteinExistence type="predicted"/>
<feature type="transmembrane region" description="Helical" evidence="1">
    <location>
        <begin position="32"/>
        <end position="50"/>
    </location>
</feature>
<keyword evidence="1" id="KW-0472">Membrane</keyword>
<organism evidence="2 3">
    <name type="scientific">Enterocloster clostridioformis</name>
    <dbReference type="NCBI Taxonomy" id="1531"/>
    <lineage>
        <taxon>Bacteria</taxon>
        <taxon>Bacillati</taxon>
        <taxon>Bacillota</taxon>
        <taxon>Clostridia</taxon>
        <taxon>Lachnospirales</taxon>
        <taxon>Lachnospiraceae</taxon>
        <taxon>Enterocloster</taxon>
    </lineage>
</organism>
<keyword evidence="1" id="KW-1133">Transmembrane helix</keyword>
<name>A0A174AZN7_9FIRM</name>
<evidence type="ECO:0000313" key="3">
    <source>
        <dbReference type="Proteomes" id="UP000095512"/>
    </source>
</evidence>
<dbReference type="Pfam" id="PF18956">
    <property type="entry name" value="DUF5699"/>
    <property type="match status" value="1"/>
</dbReference>
<keyword evidence="1" id="KW-0812">Transmembrane</keyword>
<accession>A0A174AZN7</accession>
<dbReference type="AlphaFoldDB" id="A0A174AZN7"/>
<evidence type="ECO:0000256" key="1">
    <source>
        <dbReference type="SAM" id="Phobius"/>
    </source>
</evidence>
<protein>
    <recommendedName>
        <fullName evidence="4">Succinate dehydrogenase</fullName>
    </recommendedName>
</protein>
<feature type="transmembrane region" description="Helical" evidence="1">
    <location>
        <begin position="57"/>
        <end position="77"/>
    </location>
</feature>
<reference evidence="2 3" key="1">
    <citation type="submission" date="2015-09" db="EMBL/GenBank/DDBJ databases">
        <authorList>
            <consortium name="Pathogen Informatics"/>
        </authorList>
    </citation>
    <scope>NUCLEOTIDE SEQUENCE [LARGE SCALE GENOMIC DNA]</scope>
    <source>
        <strain evidence="2 3">2789STDY5834865</strain>
    </source>
</reference>
<feature type="transmembrane region" description="Helical" evidence="1">
    <location>
        <begin position="7"/>
        <end position="26"/>
    </location>
</feature>
<dbReference type="EMBL" id="CZAB01000001">
    <property type="protein sequence ID" value="CUN93429.1"/>
    <property type="molecule type" value="Genomic_DNA"/>
</dbReference>
<evidence type="ECO:0008006" key="4">
    <source>
        <dbReference type="Google" id="ProtNLM"/>
    </source>
</evidence>
<dbReference type="InterPro" id="IPR043753">
    <property type="entry name" value="DUF5699"/>
</dbReference>
<dbReference type="Proteomes" id="UP000095512">
    <property type="component" value="Unassembled WGS sequence"/>
</dbReference>
<evidence type="ECO:0000313" key="2">
    <source>
        <dbReference type="EMBL" id="CUN93429.1"/>
    </source>
</evidence>
<dbReference type="RefSeq" id="WP_057571044.1">
    <property type="nucleotide sequence ID" value="NZ_CZAB01000001.1"/>
</dbReference>
<gene>
    <name evidence="2" type="ORF">ERS852480_00169</name>
</gene>